<feature type="region of interest" description="Disordered" evidence="2">
    <location>
        <begin position="537"/>
        <end position="565"/>
    </location>
</feature>
<dbReference type="EMBL" id="CYKH01001344">
    <property type="protein sequence ID" value="CUG86620.1"/>
    <property type="molecule type" value="Genomic_DNA"/>
</dbReference>
<feature type="chain" id="PRO_5006622246" evidence="3">
    <location>
        <begin position="21"/>
        <end position="697"/>
    </location>
</feature>
<feature type="region of interest" description="Disordered" evidence="2">
    <location>
        <begin position="348"/>
        <end position="367"/>
    </location>
</feature>
<feature type="compositionally biased region" description="Polar residues" evidence="2">
    <location>
        <begin position="417"/>
        <end position="438"/>
    </location>
</feature>
<evidence type="ECO:0000313" key="6">
    <source>
        <dbReference type="Proteomes" id="UP000051952"/>
    </source>
</evidence>
<evidence type="ECO:0000313" key="5">
    <source>
        <dbReference type="EMBL" id="CUG86620.1"/>
    </source>
</evidence>
<dbReference type="SUPFAM" id="SSF57850">
    <property type="entry name" value="RING/U-box"/>
    <property type="match status" value="1"/>
</dbReference>
<feature type="domain" description="RING-type" evidence="4">
    <location>
        <begin position="622"/>
        <end position="689"/>
    </location>
</feature>
<evidence type="ECO:0000259" key="4">
    <source>
        <dbReference type="PROSITE" id="PS50089"/>
    </source>
</evidence>
<dbReference type="InterPro" id="IPR001841">
    <property type="entry name" value="Znf_RING"/>
</dbReference>
<gene>
    <name evidence="5" type="ORF">BSAL_93960</name>
</gene>
<feature type="compositionally biased region" description="Acidic residues" evidence="2">
    <location>
        <begin position="555"/>
        <end position="565"/>
    </location>
</feature>
<evidence type="ECO:0000256" key="1">
    <source>
        <dbReference type="PROSITE-ProRule" id="PRU00175"/>
    </source>
</evidence>
<keyword evidence="1" id="KW-0862">Zinc</keyword>
<dbReference type="Proteomes" id="UP000051952">
    <property type="component" value="Unassembled WGS sequence"/>
</dbReference>
<dbReference type="PROSITE" id="PS50089">
    <property type="entry name" value="ZF_RING_2"/>
    <property type="match status" value="1"/>
</dbReference>
<accession>A0A0S4JE36</accession>
<feature type="region of interest" description="Disordered" evidence="2">
    <location>
        <begin position="408"/>
        <end position="438"/>
    </location>
</feature>
<sequence>MHENRVSVLFLLIALAAVVATDSNFRRFRVPLLSTSAALAPSTVDFLEAHCTSAPNCSSTNPTSGEHERSMRCTRQILQQYSTWTYSPGPNQASWWTNSLSHGYSFLQLSSIVGPYSPSLTSPVEVVYSGCLSANASKDNVLNQVMTWEIVVNLLSAAFVDPFLVDAIVPVVNPTDHPPGSSSNETTTTCYNGQACTLSVASLWTAWPIEVKKNYCVESCFAAGGNGTSPALRSSRDVVVLPSIRTLDSGGQVACLCVPRRLPAVSGISPDAVGAMSMYPATTALNIGSCIASGFVVLQANFYCGPTALRTTNSNGSEGLFVCNSGCQPRTVDGCCFPGTYVSLGVSNGEGSSSEDGGSSGSSNNGDDQETVDWLQWAILCVIVFGCAEGAAFWVFQRSYFRQYEQERKGGNRPASRRQQPSGNDVSPGSSDAMSTGMSPLGVSLLNGMMSTTTTTLTEAESFALADAIIDQRRYVPPPPPPLPLLQHSHADGSMLLSSPSFDHFSDMGNNGGGSGGGGDDDAQEMLYLYQEVRKHLTASGQQQQPPTTVTAVREEEDGDEDDVEDTVAATDRIFSEIFGMSPTVVNSGAASFSSAPGFVGGYPRASAAGAARSNEAGKDRCPICLDDFRAEQRRHGGTTRSSSSSFGVDMSAGHAAIRLECCHSVHRECLKRYLSHRVRRREALKCPVFGCPLVLQ</sequence>
<dbReference type="AlphaFoldDB" id="A0A0S4JE36"/>
<reference evidence="6" key="1">
    <citation type="submission" date="2015-09" db="EMBL/GenBank/DDBJ databases">
        <authorList>
            <consortium name="Pathogen Informatics"/>
        </authorList>
    </citation>
    <scope>NUCLEOTIDE SEQUENCE [LARGE SCALE GENOMIC DNA]</scope>
    <source>
        <strain evidence="6">Lake Konstanz</strain>
    </source>
</reference>
<dbReference type="InterPro" id="IPR013083">
    <property type="entry name" value="Znf_RING/FYVE/PHD"/>
</dbReference>
<dbReference type="VEuPathDB" id="TriTrypDB:BSAL_93960"/>
<keyword evidence="3" id="KW-0732">Signal</keyword>
<name>A0A0S4JE36_BODSA</name>
<feature type="signal peptide" evidence="3">
    <location>
        <begin position="1"/>
        <end position="20"/>
    </location>
</feature>
<feature type="compositionally biased region" description="Low complexity" evidence="2">
    <location>
        <begin position="348"/>
        <end position="366"/>
    </location>
</feature>
<proteinExistence type="predicted"/>
<dbReference type="SMART" id="SM00184">
    <property type="entry name" value="RING"/>
    <property type="match status" value="1"/>
</dbReference>
<dbReference type="GO" id="GO:0008270">
    <property type="term" value="F:zinc ion binding"/>
    <property type="evidence" value="ECO:0007669"/>
    <property type="project" value="UniProtKB-KW"/>
</dbReference>
<keyword evidence="1" id="KW-0863">Zinc-finger</keyword>
<evidence type="ECO:0000256" key="3">
    <source>
        <dbReference type="SAM" id="SignalP"/>
    </source>
</evidence>
<keyword evidence="6" id="KW-1185">Reference proteome</keyword>
<protein>
    <submittedName>
        <fullName evidence="5">Zinc finger protein, putative</fullName>
    </submittedName>
</protein>
<keyword evidence="1" id="KW-0479">Metal-binding</keyword>
<evidence type="ECO:0000256" key="2">
    <source>
        <dbReference type="SAM" id="MobiDB-lite"/>
    </source>
</evidence>
<organism evidence="5 6">
    <name type="scientific">Bodo saltans</name>
    <name type="common">Flagellated protozoan</name>
    <dbReference type="NCBI Taxonomy" id="75058"/>
    <lineage>
        <taxon>Eukaryota</taxon>
        <taxon>Discoba</taxon>
        <taxon>Euglenozoa</taxon>
        <taxon>Kinetoplastea</taxon>
        <taxon>Metakinetoplastina</taxon>
        <taxon>Eubodonida</taxon>
        <taxon>Bodonidae</taxon>
        <taxon>Bodo</taxon>
    </lineage>
</organism>
<dbReference type="Gene3D" id="3.30.40.10">
    <property type="entry name" value="Zinc/RING finger domain, C3HC4 (zinc finger)"/>
    <property type="match status" value="1"/>
</dbReference>